<dbReference type="SUPFAM" id="SSF159941">
    <property type="entry name" value="MM3350-like"/>
    <property type="match status" value="1"/>
</dbReference>
<evidence type="ECO:0000259" key="1">
    <source>
        <dbReference type="Pfam" id="PF07929"/>
    </source>
</evidence>
<accession>A0ABT9EBS0</accession>
<dbReference type="PANTHER" id="PTHR41878">
    <property type="entry name" value="LEXA REPRESSOR-RELATED"/>
    <property type="match status" value="1"/>
</dbReference>
<comment type="caution">
    <text evidence="2">The sequence shown here is derived from an EMBL/GenBank/DDBJ whole genome shotgun (WGS) entry which is preliminary data.</text>
</comment>
<dbReference type="PANTHER" id="PTHR41878:SF1">
    <property type="entry name" value="TNPR PROTEIN"/>
    <property type="match status" value="1"/>
</dbReference>
<proteinExistence type="predicted"/>
<dbReference type="Pfam" id="PF07929">
    <property type="entry name" value="PRiA4_ORF3"/>
    <property type="match status" value="1"/>
</dbReference>
<dbReference type="Gene3D" id="3.10.290.30">
    <property type="entry name" value="MM3350-like"/>
    <property type="match status" value="1"/>
</dbReference>
<protein>
    <submittedName>
        <fullName evidence="2">Plasmid pRiA4b ORF-3 family protein</fullName>
    </submittedName>
</protein>
<evidence type="ECO:0000313" key="3">
    <source>
        <dbReference type="Proteomes" id="UP001243009"/>
    </source>
</evidence>
<name>A0ABT9EBS0_9PROT</name>
<organism evidence="2 3">
    <name type="scientific">Paracraurococcus lichenis</name>
    <dbReference type="NCBI Taxonomy" id="3064888"/>
    <lineage>
        <taxon>Bacteria</taxon>
        <taxon>Pseudomonadati</taxon>
        <taxon>Pseudomonadota</taxon>
        <taxon>Alphaproteobacteria</taxon>
        <taxon>Acetobacterales</taxon>
        <taxon>Roseomonadaceae</taxon>
        <taxon>Paracraurococcus</taxon>
    </lineage>
</organism>
<dbReference type="InterPro" id="IPR024047">
    <property type="entry name" value="MM3350-like_sf"/>
</dbReference>
<gene>
    <name evidence="2" type="ORF">Q7A36_34660</name>
</gene>
<evidence type="ECO:0000313" key="2">
    <source>
        <dbReference type="EMBL" id="MDO9713516.1"/>
    </source>
</evidence>
<sequence length="205" mass="22724">MVKTAQSMSSVNRKVVSLKVTLRDTKPPVWRRLLVPGATTLGDLHRAIQAAMGWEDCHLHTFDIEGRQYGDRRTVDDVADESRVTLNGLTKSGVTHFAYTYDFGDNWQHAIVIEKSPPAVEALSRPVCTAGKRRCPPEDCGGPWGYRELLDILADPAHPEHAERREWLGDDFDPEDFSPAIADAILAARFGHACSPRQPSTHPSG</sequence>
<dbReference type="Proteomes" id="UP001243009">
    <property type="component" value="Unassembled WGS sequence"/>
</dbReference>
<reference evidence="2 3" key="1">
    <citation type="submission" date="2023-08" db="EMBL/GenBank/DDBJ databases">
        <title>The draft genome sequence of Paracraurococcus sp. LOR1-02.</title>
        <authorList>
            <person name="Kingkaew E."/>
            <person name="Tanasupawat S."/>
        </authorList>
    </citation>
    <scope>NUCLEOTIDE SEQUENCE [LARGE SCALE GENOMIC DNA]</scope>
    <source>
        <strain evidence="2 3">LOR1-02</strain>
    </source>
</reference>
<keyword evidence="3" id="KW-1185">Reference proteome</keyword>
<dbReference type="RefSeq" id="WP_305108373.1">
    <property type="nucleotide sequence ID" value="NZ_JAUTWS010000096.1"/>
</dbReference>
<dbReference type="InterPro" id="IPR012912">
    <property type="entry name" value="Plasmid_pRiA4b_Orf3-like"/>
</dbReference>
<dbReference type="EMBL" id="JAUTWS010000096">
    <property type="protein sequence ID" value="MDO9713516.1"/>
    <property type="molecule type" value="Genomic_DNA"/>
</dbReference>
<feature type="domain" description="Plasmid pRiA4b Orf3-like" evidence="1">
    <location>
        <begin position="15"/>
        <end position="178"/>
    </location>
</feature>